<dbReference type="PROSITE" id="PS50836">
    <property type="entry name" value="DOMON"/>
    <property type="match status" value="1"/>
</dbReference>
<accession>A0A8C7KFQ3</accession>
<dbReference type="GO" id="GO:0042421">
    <property type="term" value="P:norepinephrine biosynthetic process"/>
    <property type="evidence" value="ECO:0007669"/>
    <property type="project" value="TreeGrafter"/>
</dbReference>
<proteinExistence type="predicted"/>
<dbReference type="InterPro" id="IPR045266">
    <property type="entry name" value="DOH_DOMON"/>
</dbReference>
<dbReference type="GO" id="GO:0042420">
    <property type="term" value="P:dopamine catabolic process"/>
    <property type="evidence" value="ECO:0007669"/>
    <property type="project" value="TreeGrafter"/>
</dbReference>
<sequence length="100" mass="10741">MIPLLLSLLLAWPPGTGAQQDPLMPFMENLDADSNVILKWGFSEVQGTIMFQLTIKTTGWLGFGFSPNGGMAASDIVMGGVGPNGTYFMVSKLLTCYSSF</sequence>
<dbReference type="PANTHER" id="PTHR10157">
    <property type="entry name" value="DOPAMINE BETA HYDROXYLASE RELATED"/>
    <property type="match status" value="1"/>
</dbReference>
<feature type="domain" description="DOMON" evidence="2">
    <location>
        <begin position="34"/>
        <end position="100"/>
    </location>
</feature>
<dbReference type="GO" id="GO:0005507">
    <property type="term" value="F:copper ion binding"/>
    <property type="evidence" value="ECO:0007669"/>
    <property type="project" value="TreeGrafter"/>
</dbReference>
<dbReference type="GO" id="GO:0030667">
    <property type="term" value="C:secretory granule membrane"/>
    <property type="evidence" value="ECO:0007669"/>
    <property type="project" value="TreeGrafter"/>
</dbReference>
<organism evidence="3 4">
    <name type="scientific">Oncorhynchus kisutch</name>
    <name type="common">Coho salmon</name>
    <name type="synonym">Salmo kisutch</name>
    <dbReference type="NCBI Taxonomy" id="8019"/>
    <lineage>
        <taxon>Eukaryota</taxon>
        <taxon>Metazoa</taxon>
        <taxon>Chordata</taxon>
        <taxon>Craniata</taxon>
        <taxon>Vertebrata</taxon>
        <taxon>Euteleostomi</taxon>
        <taxon>Actinopterygii</taxon>
        <taxon>Neopterygii</taxon>
        <taxon>Teleostei</taxon>
        <taxon>Protacanthopterygii</taxon>
        <taxon>Salmoniformes</taxon>
        <taxon>Salmonidae</taxon>
        <taxon>Salmoninae</taxon>
        <taxon>Oncorhynchus</taxon>
    </lineage>
</organism>
<feature type="signal peptide" evidence="1">
    <location>
        <begin position="1"/>
        <end position="18"/>
    </location>
</feature>
<dbReference type="GO" id="GO:0004500">
    <property type="term" value="F:dopamine beta-monooxygenase activity"/>
    <property type="evidence" value="ECO:0007669"/>
    <property type="project" value="InterPro"/>
</dbReference>
<dbReference type="GeneTree" id="ENSGT00940000178926"/>
<reference evidence="3" key="2">
    <citation type="submission" date="2025-09" db="UniProtKB">
        <authorList>
            <consortium name="Ensembl"/>
        </authorList>
    </citation>
    <scope>IDENTIFICATION</scope>
</reference>
<evidence type="ECO:0000313" key="4">
    <source>
        <dbReference type="Proteomes" id="UP000694557"/>
    </source>
</evidence>
<keyword evidence="1" id="KW-0732">Signal</keyword>
<dbReference type="CDD" id="cd09631">
    <property type="entry name" value="DOMON_DOH"/>
    <property type="match status" value="1"/>
</dbReference>
<reference evidence="3" key="1">
    <citation type="submission" date="2025-08" db="UniProtKB">
        <authorList>
            <consortium name="Ensembl"/>
        </authorList>
    </citation>
    <scope>IDENTIFICATION</scope>
</reference>
<protein>
    <recommendedName>
        <fullName evidence="2">DOMON domain-containing protein</fullName>
    </recommendedName>
</protein>
<feature type="chain" id="PRO_5034422140" description="DOMON domain-containing protein" evidence="1">
    <location>
        <begin position="19"/>
        <end position="100"/>
    </location>
</feature>
<dbReference type="AlphaFoldDB" id="A0A8C7KFQ3"/>
<dbReference type="InterPro" id="IPR000945">
    <property type="entry name" value="DBH-like"/>
</dbReference>
<evidence type="ECO:0000259" key="2">
    <source>
        <dbReference type="PROSITE" id="PS50836"/>
    </source>
</evidence>
<evidence type="ECO:0000256" key="1">
    <source>
        <dbReference type="SAM" id="SignalP"/>
    </source>
</evidence>
<dbReference type="InterPro" id="IPR005018">
    <property type="entry name" value="DOMON_domain"/>
</dbReference>
<evidence type="ECO:0000313" key="3">
    <source>
        <dbReference type="Ensembl" id="ENSOKIP00005099815.1"/>
    </source>
</evidence>
<dbReference type="Ensembl" id="ENSOKIT00005106971.1">
    <property type="protein sequence ID" value="ENSOKIP00005099815.1"/>
    <property type="gene ID" value="ENSOKIG00005043966.1"/>
</dbReference>
<dbReference type="GO" id="GO:0006589">
    <property type="term" value="P:octopamine biosynthetic process"/>
    <property type="evidence" value="ECO:0007669"/>
    <property type="project" value="TreeGrafter"/>
</dbReference>
<dbReference type="PANTHER" id="PTHR10157:SF41">
    <property type="entry name" value="DBH-LIKE MONOOXYGENASE PROTEIN 2 HOMOLOG"/>
    <property type="match status" value="1"/>
</dbReference>
<dbReference type="GO" id="GO:0005615">
    <property type="term" value="C:extracellular space"/>
    <property type="evidence" value="ECO:0007669"/>
    <property type="project" value="TreeGrafter"/>
</dbReference>
<keyword evidence="4" id="KW-1185">Reference proteome</keyword>
<dbReference type="Pfam" id="PF03351">
    <property type="entry name" value="DOMON"/>
    <property type="match status" value="1"/>
</dbReference>
<name>A0A8C7KFQ3_ONCKI</name>
<dbReference type="Proteomes" id="UP000694557">
    <property type="component" value="Unassembled WGS sequence"/>
</dbReference>